<dbReference type="InterPro" id="IPR043502">
    <property type="entry name" value="DNA/RNA_pol_sf"/>
</dbReference>
<comment type="caution">
    <text evidence="2">The sequence shown here is derived from an EMBL/GenBank/DDBJ whole genome shotgun (WGS) entry which is preliminary data.</text>
</comment>
<name>A0A392M3F9_9FABA</name>
<keyword evidence="3" id="KW-1185">Reference proteome</keyword>
<dbReference type="AlphaFoldDB" id="A0A392M3F9"/>
<dbReference type="Proteomes" id="UP000265520">
    <property type="component" value="Unassembled WGS sequence"/>
</dbReference>
<dbReference type="Pfam" id="PF07727">
    <property type="entry name" value="RVT_2"/>
    <property type="match status" value="1"/>
</dbReference>
<dbReference type="SUPFAM" id="SSF56672">
    <property type="entry name" value="DNA/RNA polymerases"/>
    <property type="match status" value="1"/>
</dbReference>
<evidence type="ECO:0000313" key="3">
    <source>
        <dbReference type="Proteomes" id="UP000265520"/>
    </source>
</evidence>
<sequence length="138" mass="16361">MNGWNVFWLDVKSAFPHGELTKTMYVEQPLGYVRKGKENNVYKLNKALYGLKQAPRAWYSKIEHYFTKEGFMKCPYEHTLFVKKDDKNNWLIISLYVDDLIFTGYDSNMFKAFKESMMNTFVMTDLGKMRHFLGIDVI</sequence>
<accession>A0A392M3F9</accession>
<evidence type="ECO:0000313" key="2">
    <source>
        <dbReference type="EMBL" id="MCH81801.1"/>
    </source>
</evidence>
<evidence type="ECO:0000259" key="1">
    <source>
        <dbReference type="Pfam" id="PF07727"/>
    </source>
</evidence>
<gene>
    <name evidence="2" type="ORF">A2U01_0002593</name>
</gene>
<protein>
    <submittedName>
        <fullName evidence="2">Copia-type polyprotein</fullName>
    </submittedName>
</protein>
<reference evidence="2 3" key="1">
    <citation type="journal article" date="2018" name="Front. Plant Sci.">
        <title>Red Clover (Trifolium pratense) and Zigzag Clover (T. medium) - A Picture of Genomic Similarities and Differences.</title>
        <authorList>
            <person name="Dluhosova J."/>
            <person name="Istvanek J."/>
            <person name="Nedelnik J."/>
            <person name="Repkova J."/>
        </authorList>
    </citation>
    <scope>NUCLEOTIDE SEQUENCE [LARGE SCALE GENOMIC DNA]</scope>
    <source>
        <strain evidence="3">cv. 10/8</strain>
        <tissue evidence="2">Leaf</tissue>
    </source>
</reference>
<dbReference type="EMBL" id="LXQA010002783">
    <property type="protein sequence ID" value="MCH81801.1"/>
    <property type="molecule type" value="Genomic_DNA"/>
</dbReference>
<feature type="domain" description="Reverse transcriptase Ty1/copia-type" evidence="1">
    <location>
        <begin position="2"/>
        <end position="138"/>
    </location>
</feature>
<dbReference type="InterPro" id="IPR013103">
    <property type="entry name" value="RVT_2"/>
</dbReference>
<organism evidence="2 3">
    <name type="scientific">Trifolium medium</name>
    <dbReference type="NCBI Taxonomy" id="97028"/>
    <lineage>
        <taxon>Eukaryota</taxon>
        <taxon>Viridiplantae</taxon>
        <taxon>Streptophyta</taxon>
        <taxon>Embryophyta</taxon>
        <taxon>Tracheophyta</taxon>
        <taxon>Spermatophyta</taxon>
        <taxon>Magnoliopsida</taxon>
        <taxon>eudicotyledons</taxon>
        <taxon>Gunneridae</taxon>
        <taxon>Pentapetalae</taxon>
        <taxon>rosids</taxon>
        <taxon>fabids</taxon>
        <taxon>Fabales</taxon>
        <taxon>Fabaceae</taxon>
        <taxon>Papilionoideae</taxon>
        <taxon>50 kb inversion clade</taxon>
        <taxon>NPAAA clade</taxon>
        <taxon>Hologalegina</taxon>
        <taxon>IRL clade</taxon>
        <taxon>Trifolieae</taxon>
        <taxon>Trifolium</taxon>
    </lineage>
</organism>
<proteinExistence type="predicted"/>